<dbReference type="EC" id="2.7.7.62" evidence="1"/>
<evidence type="ECO:0000313" key="2">
    <source>
        <dbReference type="Proteomes" id="UP000298196"/>
    </source>
</evidence>
<dbReference type="GO" id="GO:0008820">
    <property type="term" value="F:cobinamide phosphate guanylyltransferase activity"/>
    <property type="evidence" value="ECO:0007669"/>
    <property type="project" value="UniProtKB-EC"/>
</dbReference>
<sequence length="46" mass="4745">MMILVTGGARRGTCRTGEALIGDAPRVRYSAPSLMLGAVLAARGAR</sequence>
<reference evidence="1 2" key="1">
    <citation type="submission" date="2018-03" db="EMBL/GenBank/DDBJ databases">
        <title>Non-Typhoidal Salmonella genome sequencing and assembly.</title>
        <authorList>
            <person name="Matchawe C."/>
        </authorList>
    </citation>
    <scope>NUCLEOTIDE SEQUENCE [LARGE SCALE GENOMIC DNA]</scope>
    <source>
        <strain evidence="1 2">22sa</strain>
    </source>
</reference>
<name>A0A4Z0L8H5_SALET</name>
<comment type="caution">
    <text evidence="1">The sequence shown here is derived from an EMBL/GenBank/DDBJ whole genome shotgun (WGS) entry which is preliminary data.</text>
</comment>
<keyword evidence="1" id="KW-0418">Kinase</keyword>
<accession>A0A4Z0L8H5</accession>
<dbReference type="EMBL" id="PYKI01002146">
    <property type="protein sequence ID" value="TGD57474.1"/>
    <property type="molecule type" value="Genomic_DNA"/>
</dbReference>
<dbReference type="Proteomes" id="UP000298196">
    <property type="component" value="Unassembled WGS sequence"/>
</dbReference>
<proteinExistence type="predicted"/>
<evidence type="ECO:0000313" key="1">
    <source>
        <dbReference type="EMBL" id="TGD57474.1"/>
    </source>
</evidence>
<keyword evidence="1" id="KW-0548">Nucleotidyltransferase</keyword>
<dbReference type="EC" id="2.7.1.156" evidence="1"/>
<feature type="non-terminal residue" evidence="1">
    <location>
        <position position="46"/>
    </location>
</feature>
<dbReference type="AlphaFoldDB" id="A0A4Z0L8H5"/>
<protein>
    <submittedName>
        <fullName evidence="1">Bifunctional adenosylcobinamide kinase/adenosylcobinamide-phosphate guanylyltransferase</fullName>
        <ecNumber evidence="1">2.7.1.156</ecNumber>
        <ecNumber evidence="1">2.7.7.62</ecNumber>
    </submittedName>
</protein>
<keyword evidence="2" id="KW-1185">Reference proteome</keyword>
<gene>
    <name evidence="1" type="primary">cobU</name>
    <name evidence="1" type="ORF">C9F07_20845</name>
</gene>
<keyword evidence="1" id="KW-0808">Transferase</keyword>
<organism evidence="1 2">
    <name type="scientific">Salmonella enterica subsp. enterica serovar Poona</name>
    <dbReference type="NCBI Taxonomy" id="436295"/>
    <lineage>
        <taxon>Bacteria</taxon>
        <taxon>Pseudomonadati</taxon>
        <taxon>Pseudomonadota</taxon>
        <taxon>Gammaproteobacteria</taxon>
        <taxon>Enterobacterales</taxon>
        <taxon>Enterobacteriaceae</taxon>
        <taxon>Salmonella</taxon>
    </lineage>
</organism>
<dbReference type="GO" id="GO:0043752">
    <property type="term" value="F:adenosylcobinamide kinase activity"/>
    <property type="evidence" value="ECO:0007669"/>
    <property type="project" value="UniProtKB-EC"/>
</dbReference>